<evidence type="ECO:0000256" key="2">
    <source>
        <dbReference type="ARBA" id="ARBA00022490"/>
    </source>
</evidence>
<evidence type="ECO:0000256" key="4">
    <source>
        <dbReference type="ARBA" id="ARBA00022801"/>
    </source>
</evidence>
<keyword evidence="5" id="KW-0460">Magnesium</keyword>
<evidence type="ECO:0000256" key="1">
    <source>
        <dbReference type="ARBA" id="ARBA00007699"/>
    </source>
</evidence>
<dbReference type="AlphaFoldDB" id="A0A0G0X5M1"/>
<dbReference type="PROSITE" id="PS51710">
    <property type="entry name" value="G_OBG"/>
    <property type="match status" value="1"/>
</dbReference>
<dbReference type="PROSITE" id="PS00905">
    <property type="entry name" value="GTP1_OBG"/>
    <property type="match status" value="1"/>
</dbReference>
<comment type="similarity">
    <text evidence="1">Belongs to the TRAFAC class OBG-HflX-like GTPase superfamily. OBG GTPase family.</text>
</comment>
<feature type="domain" description="Obg" evidence="9">
    <location>
        <begin position="1"/>
        <end position="157"/>
    </location>
</feature>
<dbReference type="GO" id="GO:0005525">
    <property type="term" value="F:GTP binding"/>
    <property type="evidence" value="ECO:0007669"/>
    <property type="project" value="UniProtKB-KW"/>
</dbReference>
<comment type="caution">
    <text evidence="10">The sequence shown here is derived from an EMBL/GenBank/DDBJ whole genome shotgun (WGS) entry which is preliminary data.</text>
</comment>
<name>A0A0G0X5M1_9BACT</name>
<evidence type="ECO:0000313" key="11">
    <source>
        <dbReference type="Proteomes" id="UP000034601"/>
    </source>
</evidence>
<reference evidence="10 11" key="1">
    <citation type="journal article" date="2015" name="Nature">
        <title>rRNA introns, odd ribosomes, and small enigmatic genomes across a large radiation of phyla.</title>
        <authorList>
            <person name="Brown C.T."/>
            <person name="Hug L.A."/>
            <person name="Thomas B.C."/>
            <person name="Sharon I."/>
            <person name="Castelle C.J."/>
            <person name="Singh A."/>
            <person name="Wilkins M.J."/>
            <person name="Williams K.H."/>
            <person name="Banfield J.F."/>
        </authorList>
    </citation>
    <scope>NUCLEOTIDE SEQUENCE [LARGE SCALE GENOMIC DNA]</scope>
</reference>
<dbReference type="PANTHER" id="PTHR11702:SF31">
    <property type="entry name" value="MITOCHONDRIAL RIBOSOME-ASSOCIATED GTPASE 2"/>
    <property type="match status" value="1"/>
</dbReference>
<keyword evidence="3" id="KW-0547">Nucleotide-binding</keyword>
<keyword evidence="6" id="KW-0342">GTP-binding</keyword>
<feature type="region of interest" description="Disordered" evidence="7">
    <location>
        <begin position="17"/>
        <end position="43"/>
    </location>
</feature>
<organism evidence="10 11">
    <name type="scientific">Candidatus Daviesbacteria bacterium GW2011_GWA2_40_9</name>
    <dbReference type="NCBI Taxonomy" id="1618424"/>
    <lineage>
        <taxon>Bacteria</taxon>
        <taxon>Candidatus Daviesiibacteriota</taxon>
    </lineage>
</organism>
<dbReference type="InterPro" id="IPR006169">
    <property type="entry name" value="GTP1_OBG_dom"/>
</dbReference>
<accession>A0A0G0X5M1</accession>
<dbReference type="InterPro" id="IPR036726">
    <property type="entry name" value="GTP1_OBG_dom_sf"/>
</dbReference>
<dbReference type="EMBL" id="LCAB01000008">
    <property type="protein sequence ID" value="KKR82942.1"/>
    <property type="molecule type" value="Genomic_DNA"/>
</dbReference>
<feature type="compositionally biased region" description="Gly residues" evidence="7">
    <location>
        <begin position="32"/>
        <end position="42"/>
    </location>
</feature>
<dbReference type="InterPro" id="IPR045086">
    <property type="entry name" value="OBG_GTPase"/>
</dbReference>
<evidence type="ECO:0000259" key="9">
    <source>
        <dbReference type="PROSITE" id="PS51883"/>
    </source>
</evidence>
<dbReference type="SUPFAM" id="SSF82051">
    <property type="entry name" value="Obg GTP-binding protein N-terminal domain"/>
    <property type="match status" value="1"/>
</dbReference>
<dbReference type="GO" id="GO:0003924">
    <property type="term" value="F:GTPase activity"/>
    <property type="evidence" value="ECO:0007669"/>
    <property type="project" value="InterPro"/>
</dbReference>
<proteinExistence type="inferred from homology"/>
<dbReference type="Proteomes" id="UP000034601">
    <property type="component" value="Unassembled WGS sequence"/>
</dbReference>
<dbReference type="InterPro" id="IPR014100">
    <property type="entry name" value="GTP-bd_Obg/CgtA"/>
</dbReference>
<evidence type="ECO:0000256" key="6">
    <source>
        <dbReference type="ARBA" id="ARBA00023134"/>
    </source>
</evidence>
<dbReference type="GO" id="GO:0000287">
    <property type="term" value="F:magnesium ion binding"/>
    <property type="evidence" value="ECO:0007669"/>
    <property type="project" value="InterPro"/>
</dbReference>
<evidence type="ECO:0000259" key="8">
    <source>
        <dbReference type="PROSITE" id="PS51710"/>
    </source>
</evidence>
<dbReference type="PIRSF" id="PIRSF002401">
    <property type="entry name" value="GTP_bd_Obg/CgtA"/>
    <property type="match status" value="1"/>
</dbReference>
<dbReference type="InterPro" id="IPR027417">
    <property type="entry name" value="P-loop_NTPase"/>
</dbReference>
<evidence type="ECO:0000256" key="3">
    <source>
        <dbReference type="ARBA" id="ARBA00022741"/>
    </source>
</evidence>
<dbReference type="Pfam" id="PF01926">
    <property type="entry name" value="MMR_HSR1"/>
    <property type="match status" value="1"/>
</dbReference>
<evidence type="ECO:0000256" key="7">
    <source>
        <dbReference type="SAM" id="MobiDB-lite"/>
    </source>
</evidence>
<dbReference type="Gene3D" id="2.70.210.12">
    <property type="entry name" value="GTP1/OBG domain"/>
    <property type="match status" value="1"/>
</dbReference>
<dbReference type="PROSITE" id="PS51883">
    <property type="entry name" value="OBG"/>
    <property type="match status" value="1"/>
</dbReference>
<gene>
    <name evidence="10" type="ORF">UU29_C0008G0051</name>
</gene>
<dbReference type="PANTHER" id="PTHR11702">
    <property type="entry name" value="DEVELOPMENTALLY REGULATED GTP-BINDING PROTEIN-RELATED"/>
    <property type="match status" value="1"/>
</dbReference>
<dbReference type="InterPro" id="IPR006073">
    <property type="entry name" value="GTP-bd"/>
</dbReference>
<evidence type="ECO:0000256" key="5">
    <source>
        <dbReference type="ARBA" id="ARBA00022842"/>
    </source>
</evidence>
<keyword evidence="4" id="KW-0378">Hydrolase</keyword>
<dbReference type="SUPFAM" id="SSF52540">
    <property type="entry name" value="P-loop containing nucleoside triphosphate hydrolases"/>
    <property type="match status" value="1"/>
</dbReference>
<dbReference type="FunFam" id="2.70.210.12:FF:000001">
    <property type="entry name" value="GTPase Obg"/>
    <property type="match status" value="1"/>
</dbReference>
<protein>
    <submittedName>
        <fullName evidence="10">GTPase obg</fullName>
    </submittedName>
</protein>
<evidence type="ECO:0000313" key="10">
    <source>
        <dbReference type="EMBL" id="KKR82942.1"/>
    </source>
</evidence>
<dbReference type="GO" id="GO:0042254">
    <property type="term" value="P:ribosome biogenesis"/>
    <property type="evidence" value="ECO:0007669"/>
    <property type="project" value="UniProtKB-UniRule"/>
</dbReference>
<dbReference type="NCBIfam" id="NF008956">
    <property type="entry name" value="PRK12299.1"/>
    <property type="match status" value="1"/>
</dbReference>
<dbReference type="PATRIC" id="fig|1618424.3.peg.605"/>
<sequence>MLIDEVENIIFRAGHGGPGRVSFVPSRNQKGGPDGGNGGRGGDINIKVTSDLTVLNQFSKTQKIAAENGQFGDRNKKTGKDGKNLEITLPIGTLMIDQYSGDQIELNNMEQRILLCKGGLGGRGNAQLANSRNTTPRYAQTGLPGEEKHLKLILRLIADFGLIGLPNAGKSSLLNELTAANVKVASYPFTTLEPNLGVIDGKIMADIPGLIEGASTGKGLGIKFLKHIEKVGLLLHCITSESDDVARDYQVVREEMKKFNPELLKKKELILLTKSDLVDKEEVKKKTSQLKKFKRKILPISIHDWDSLEKLKILLNATA</sequence>
<dbReference type="Gene3D" id="3.40.50.300">
    <property type="entry name" value="P-loop containing nucleotide triphosphate hydrolases"/>
    <property type="match status" value="1"/>
</dbReference>
<dbReference type="InterPro" id="IPR031167">
    <property type="entry name" value="G_OBG"/>
</dbReference>
<dbReference type="Pfam" id="PF01018">
    <property type="entry name" value="GTP1_OBG"/>
    <property type="match status" value="1"/>
</dbReference>
<feature type="domain" description="OBG-type G" evidence="8">
    <location>
        <begin position="158"/>
        <end position="319"/>
    </location>
</feature>
<dbReference type="NCBIfam" id="TIGR02729">
    <property type="entry name" value="Obg_CgtA"/>
    <property type="match status" value="1"/>
</dbReference>
<keyword evidence="2" id="KW-0963">Cytoplasm</keyword>
<dbReference type="InterPro" id="IPR006074">
    <property type="entry name" value="GTP1-OBG_CS"/>
</dbReference>
<dbReference type="PRINTS" id="PR00326">
    <property type="entry name" value="GTP1OBG"/>
</dbReference>